<keyword evidence="1" id="KW-0732">Signal</keyword>
<dbReference type="Pfam" id="PF16387">
    <property type="entry name" value="DUF4996"/>
    <property type="match status" value="1"/>
</dbReference>
<protein>
    <submittedName>
        <fullName evidence="3">Glycerophosphodiester phosphodiesterase family protein</fullName>
    </submittedName>
</protein>
<dbReference type="RefSeq" id="WP_377137224.1">
    <property type="nucleotide sequence ID" value="NZ_JBHTIA010000002.1"/>
</dbReference>
<evidence type="ECO:0000313" key="4">
    <source>
        <dbReference type="Proteomes" id="UP001597073"/>
    </source>
</evidence>
<accession>A0ABW2Z902</accession>
<sequence length="292" mass="33288">MKAKLILVLLLLQTINLAAQNKVMVAAHRGDWRNAPENSLRAFEYAAAMGVDIVELDLNKTKDSVLIILHDQTLDRTTDGKGKPSDYTLAEIQKFRLRNGLGRVTRNPIPTFKEVMLALKGKPVLVNLDKSYPYYREAYAVLKETGTLKQALFKAEVTYPELKGKYPKLIDSIVFMPIVNLDKANARAIIVEYLKNIKPWAFEFNFRSDTSSILKDNRFITAAGSKIWFNSLWASLNAGHDDDLAVEENNKKDSWDWLISHGATVLQTDRPKELLAYLRSRRLHDGDRLKKR</sequence>
<evidence type="ECO:0000256" key="1">
    <source>
        <dbReference type="SAM" id="SignalP"/>
    </source>
</evidence>
<dbReference type="InterPro" id="IPR030395">
    <property type="entry name" value="GP_PDE_dom"/>
</dbReference>
<dbReference type="Proteomes" id="UP001597073">
    <property type="component" value="Unassembled WGS sequence"/>
</dbReference>
<comment type="caution">
    <text evidence="3">The sequence shown here is derived from an EMBL/GenBank/DDBJ whole genome shotgun (WGS) entry which is preliminary data.</text>
</comment>
<organism evidence="3 4">
    <name type="scientific">Mucilaginibacter lutimaris</name>
    <dbReference type="NCBI Taxonomy" id="931629"/>
    <lineage>
        <taxon>Bacteria</taxon>
        <taxon>Pseudomonadati</taxon>
        <taxon>Bacteroidota</taxon>
        <taxon>Sphingobacteriia</taxon>
        <taxon>Sphingobacteriales</taxon>
        <taxon>Sphingobacteriaceae</taxon>
        <taxon>Mucilaginibacter</taxon>
    </lineage>
</organism>
<dbReference type="EMBL" id="JBHTIA010000002">
    <property type="protein sequence ID" value="MFD0763291.1"/>
    <property type="molecule type" value="Genomic_DNA"/>
</dbReference>
<feature type="signal peptide" evidence="1">
    <location>
        <begin position="1"/>
        <end position="18"/>
    </location>
</feature>
<keyword evidence="4" id="KW-1185">Reference proteome</keyword>
<name>A0ABW2Z902_9SPHI</name>
<dbReference type="CDD" id="cd08566">
    <property type="entry name" value="GDPD_AtGDE_like"/>
    <property type="match status" value="1"/>
</dbReference>
<dbReference type="PANTHER" id="PTHR46320:SF1">
    <property type="entry name" value="GLYCEROPHOSPHODIESTER PHOSPHODIESTERASE 1"/>
    <property type="match status" value="1"/>
</dbReference>
<dbReference type="SUPFAM" id="SSF51695">
    <property type="entry name" value="PLC-like phosphodiesterases"/>
    <property type="match status" value="1"/>
</dbReference>
<evidence type="ECO:0000313" key="3">
    <source>
        <dbReference type="EMBL" id="MFD0763291.1"/>
    </source>
</evidence>
<reference evidence="4" key="1">
    <citation type="journal article" date="2019" name="Int. J. Syst. Evol. Microbiol.">
        <title>The Global Catalogue of Microorganisms (GCM) 10K type strain sequencing project: providing services to taxonomists for standard genome sequencing and annotation.</title>
        <authorList>
            <consortium name="The Broad Institute Genomics Platform"/>
            <consortium name="The Broad Institute Genome Sequencing Center for Infectious Disease"/>
            <person name="Wu L."/>
            <person name="Ma J."/>
        </authorList>
    </citation>
    <scope>NUCLEOTIDE SEQUENCE [LARGE SCALE GENOMIC DNA]</scope>
    <source>
        <strain evidence="4">CCUG 60742</strain>
    </source>
</reference>
<dbReference type="PROSITE" id="PS51704">
    <property type="entry name" value="GP_PDE"/>
    <property type="match status" value="1"/>
</dbReference>
<gene>
    <name evidence="3" type="ORF">ACFQZI_00400</name>
</gene>
<dbReference type="Pfam" id="PF03009">
    <property type="entry name" value="GDPD"/>
    <property type="match status" value="1"/>
</dbReference>
<evidence type="ECO:0000259" key="2">
    <source>
        <dbReference type="PROSITE" id="PS51704"/>
    </source>
</evidence>
<proteinExistence type="predicted"/>
<dbReference type="PANTHER" id="PTHR46320">
    <property type="entry name" value="GLYCEROPHOSPHODIESTER PHOSPHODIESTERASE 1"/>
    <property type="match status" value="1"/>
</dbReference>
<dbReference type="Gene3D" id="3.20.20.190">
    <property type="entry name" value="Phosphatidylinositol (PI) phosphodiesterase"/>
    <property type="match status" value="1"/>
</dbReference>
<feature type="chain" id="PRO_5046596981" evidence="1">
    <location>
        <begin position="19"/>
        <end position="292"/>
    </location>
</feature>
<feature type="domain" description="GP-PDE" evidence="2">
    <location>
        <begin position="23"/>
        <end position="278"/>
    </location>
</feature>
<dbReference type="InterPro" id="IPR032160">
    <property type="entry name" value="DUF4996"/>
</dbReference>
<dbReference type="InterPro" id="IPR017946">
    <property type="entry name" value="PLC-like_Pdiesterase_TIM-brl"/>
</dbReference>